<dbReference type="GO" id="GO:0070694">
    <property type="term" value="F:5-hydroxymethyl-dUMP N-hydrolase activity"/>
    <property type="evidence" value="ECO:0007669"/>
    <property type="project" value="TreeGrafter"/>
</dbReference>
<dbReference type="SUPFAM" id="SSF52309">
    <property type="entry name" value="N-(deoxy)ribosyltransferase-like"/>
    <property type="match status" value="1"/>
</dbReference>
<organism evidence="1">
    <name type="scientific">marine metagenome</name>
    <dbReference type="NCBI Taxonomy" id="408172"/>
    <lineage>
        <taxon>unclassified sequences</taxon>
        <taxon>metagenomes</taxon>
        <taxon>ecological metagenomes</taxon>
    </lineage>
</organism>
<sequence>MNAALNTEYTIYFAGGLFDHKELIGNAILASYINKLSKEKYRCILPQDLEQSTNRAVDIRNQDLSCLLACDLAIFNFDGTELDSGTVVEFLYAKTLDIPAIIIRSDFRGSGDQSREGDPWNLMASFYPRTRKLEFNSMEWYQREVNALSNDQNIFDTADRLYRKIANSVIAELDIVVQDPPLLSTDQGQVFSLYEWASVFPGSGLKEIVPSINDIIISKKNKGLID</sequence>
<dbReference type="PANTHER" id="PTHR15364:SF0">
    <property type="entry name" value="2'-DEOXYNUCLEOSIDE 5'-PHOSPHATE N-HYDROLASE 1"/>
    <property type="match status" value="1"/>
</dbReference>
<gene>
    <name evidence="1" type="ORF">METZ01_LOCUS124068</name>
</gene>
<name>A0A381Y2H3_9ZZZZ</name>
<dbReference type="PANTHER" id="PTHR15364">
    <property type="entry name" value="2'-DEOXYNUCLEOSIDE 5'-PHOSPHATE N-HYDROLASE 1"/>
    <property type="match status" value="1"/>
</dbReference>
<dbReference type="GO" id="GO:0005634">
    <property type="term" value="C:nucleus"/>
    <property type="evidence" value="ECO:0007669"/>
    <property type="project" value="TreeGrafter"/>
</dbReference>
<accession>A0A381Y2H3</accession>
<evidence type="ECO:0008006" key="2">
    <source>
        <dbReference type="Google" id="ProtNLM"/>
    </source>
</evidence>
<dbReference type="EMBL" id="UINC01017243">
    <property type="protein sequence ID" value="SVA71214.1"/>
    <property type="molecule type" value="Genomic_DNA"/>
</dbReference>
<dbReference type="Gene3D" id="3.40.50.450">
    <property type="match status" value="1"/>
</dbReference>
<dbReference type="GO" id="GO:0009159">
    <property type="term" value="P:deoxyribonucleoside monophosphate catabolic process"/>
    <property type="evidence" value="ECO:0007669"/>
    <property type="project" value="TreeGrafter"/>
</dbReference>
<dbReference type="AlphaFoldDB" id="A0A381Y2H3"/>
<evidence type="ECO:0000313" key="1">
    <source>
        <dbReference type="EMBL" id="SVA71214.1"/>
    </source>
</evidence>
<dbReference type="Pfam" id="PF05014">
    <property type="entry name" value="Nuc_deoxyrib_tr"/>
    <property type="match status" value="1"/>
</dbReference>
<dbReference type="InterPro" id="IPR051239">
    <property type="entry name" value="2'-dNMP_N-hydrolase"/>
</dbReference>
<protein>
    <recommendedName>
        <fullName evidence="2">Nucleoside 2-deoxyribosyltransferase</fullName>
    </recommendedName>
</protein>
<reference evidence="1" key="1">
    <citation type="submission" date="2018-05" db="EMBL/GenBank/DDBJ databases">
        <authorList>
            <person name="Lanie J.A."/>
            <person name="Ng W.-L."/>
            <person name="Kazmierczak K.M."/>
            <person name="Andrzejewski T.M."/>
            <person name="Davidsen T.M."/>
            <person name="Wayne K.J."/>
            <person name="Tettelin H."/>
            <person name="Glass J.I."/>
            <person name="Rusch D."/>
            <person name="Podicherti R."/>
            <person name="Tsui H.-C.T."/>
            <person name="Winkler M.E."/>
        </authorList>
    </citation>
    <scope>NUCLEOTIDE SEQUENCE</scope>
</reference>
<proteinExistence type="predicted"/>
<dbReference type="InterPro" id="IPR007710">
    <property type="entry name" value="Nucleoside_deoxyribTrfase"/>
</dbReference>